<dbReference type="Proteomes" id="UP000539175">
    <property type="component" value="Unassembled WGS sequence"/>
</dbReference>
<name>A0A7X0AZE8_9PROT</name>
<feature type="domain" description="SCP2" evidence="1">
    <location>
        <begin position="49"/>
        <end position="148"/>
    </location>
</feature>
<keyword evidence="3" id="KW-1185">Reference proteome</keyword>
<dbReference type="EMBL" id="JACIIZ010000010">
    <property type="protein sequence ID" value="MBB6252948.1"/>
    <property type="molecule type" value="Genomic_DNA"/>
</dbReference>
<dbReference type="Pfam" id="PF02036">
    <property type="entry name" value="SCP2"/>
    <property type="match status" value="1"/>
</dbReference>
<evidence type="ECO:0000313" key="2">
    <source>
        <dbReference type="EMBL" id="MBB6252948.1"/>
    </source>
</evidence>
<reference evidence="2 3" key="1">
    <citation type="submission" date="2020-08" db="EMBL/GenBank/DDBJ databases">
        <title>Genomic Encyclopedia of Type Strains, Phase IV (KMG-IV): sequencing the most valuable type-strain genomes for metagenomic binning, comparative biology and taxonomic classification.</title>
        <authorList>
            <person name="Goeker M."/>
        </authorList>
    </citation>
    <scope>NUCLEOTIDE SEQUENCE [LARGE SCALE GENOMIC DNA]</scope>
    <source>
        <strain evidence="2 3">DSM 22198</strain>
    </source>
</reference>
<dbReference type="SUPFAM" id="SSF55718">
    <property type="entry name" value="SCP-like"/>
    <property type="match status" value="1"/>
</dbReference>
<dbReference type="InterPro" id="IPR036527">
    <property type="entry name" value="SCP2_sterol-bd_dom_sf"/>
</dbReference>
<dbReference type="RefSeq" id="WP_246463217.1">
    <property type="nucleotide sequence ID" value="NZ_JACIIZ010000010.1"/>
</dbReference>
<accession>A0A7X0AZE8</accession>
<gene>
    <name evidence="2" type="ORF">FHS74_003517</name>
</gene>
<evidence type="ECO:0000259" key="1">
    <source>
        <dbReference type="Pfam" id="PF02036"/>
    </source>
</evidence>
<dbReference type="InterPro" id="IPR003033">
    <property type="entry name" value="SCP2_sterol-bd_dom"/>
</dbReference>
<evidence type="ECO:0000313" key="3">
    <source>
        <dbReference type="Proteomes" id="UP000539175"/>
    </source>
</evidence>
<dbReference type="AlphaFoldDB" id="A0A7X0AZE8"/>
<protein>
    <submittedName>
        <fullName evidence="2">Putative lipid carrier protein YhbT</fullName>
    </submittedName>
</protein>
<sequence>MSLDPTDPPPLSPVLLAGLVARALPPLPLLGRPLAGPAAARLAQWAFTRLARRHAAVFARLAALGEKAFLIDPSDLPVRFLLRPAGAAPGLTPLAEGQAAPAVAATLRAPLTALLALLEGRVDGDSLFFSRQLMIEGDMEAVLILRNAVDGAGVRLDTDLGDGRLARKAMAQGRRWYAELDGVLHLLARAAAQPTALPAVGFQP</sequence>
<organism evidence="2 3">
    <name type="scientific">Nitrospirillum iridis</name>
    <dbReference type="NCBI Taxonomy" id="765888"/>
    <lineage>
        <taxon>Bacteria</taxon>
        <taxon>Pseudomonadati</taxon>
        <taxon>Pseudomonadota</taxon>
        <taxon>Alphaproteobacteria</taxon>
        <taxon>Rhodospirillales</taxon>
        <taxon>Azospirillaceae</taxon>
        <taxon>Nitrospirillum</taxon>
    </lineage>
</organism>
<proteinExistence type="predicted"/>
<comment type="caution">
    <text evidence="2">The sequence shown here is derived from an EMBL/GenBank/DDBJ whole genome shotgun (WGS) entry which is preliminary data.</text>
</comment>